<protein>
    <recommendedName>
        <fullName evidence="4">Cytochrome b561 domain-containing protein</fullName>
    </recommendedName>
</protein>
<dbReference type="RefSeq" id="WP_390293769.1">
    <property type="nucleotide sequence ID" value="NZ_JBHSFU010000004.1"/>
</dbReference>
<keyword evidence="3" id="KW-1185">Reference proteome</keyword>
<name>A0ABV9DGQ4_9BACI</name>
<feature type="transmembrane region" description="Helical" evidence="1">
    <location>
        <begin position="31"/>
        <end position="54"/>
    </location>
</feature>
<accession>A0ABV9DGQ4</accession>
<feature type="transmembrane region" description="Helical" evidence="1">
    <location>
        <begin position="139"/>
        <end position="156"/>
    </location>
</feature>
<feature type="transmembrane region" description="Helical" evidence="1">
    <location>
        <begin position="75"/>
        <end position="96"/>
    </location>
</feature>
<feature type="transmembrane region" description="Helical" evidence="1">
    <location>
        <begin position="108"/>
        <end position="127"/>
    </location>
</feature>
<evidence type="ECO:0000313" key="2">
    <source>
        <dbReference type="EMBL" id="MFC4557747.1"/>
    </source>
</evidence>
<reference evidence="3" key="1">
    <citation type="journal article" date="2019" name="Int. J. Syst. Evol. Microbiol.">
        <title>The Global Catalogue of Microorganisms (GCM) 10K type strain sequencing project: providing services to taxonomists for standard genome sequencing and annotation.</title>
        <authorList>
            <consortium name="The Broad Institute Genomics Platform"/>
            <consortium name="The Broad Institute Genome Sequencing Center for Infectious Disease"/>
            <person name="Wu L."/>
            <person name="Ma J."/>
        </authorList>
    </citation>
    <scope>NUCLEOTIDE SEQUENCE [LARGE SCALE GENOMIC DNA]</scope>
    <source>
        <strain evidence="3">CGMCC 4.7426</strain>
    </source>
</reference>
<dbReference type="EMBL" id="JBHSFU010000004">
    <property type="protein sequence ID" value="MFC4557747.1"/>
    <property type="molecule type" value="Genomic_DNA"/>
</dbReference>
<evidence type="ECO:0000313" key="3">
    <source>
        <dbReference type="Proteomes" id="UP001595989"/>
    </source>
</evidence>
<keyword evidence="1" id="KW-1133">Transmembrane helix</keyword>
<evidence type="ECO:0008006" key="4">
    <source>
        <dbReference type="Google" id="ProtNLM"/>
    </source>
</evidence>
<dbReference type="Proteomes" id="UP001595989">
    <property type="component" value="Unassembled WGS sequence"/>
</dbReference>
<sequence>MNKWFFFNIALLALGTWNVINKAGEGIPTHIFFGFMGLIFILFNWTRHAVFSTIRDSSDRAKKIKYANLSKRILPFHRWIGTTALILILTHATLVIDLFGFQWQNPKIVSGLLTATVLTAVVTTGWMRRYRPSIKKRMTHLWLGISMFFLLLLHLLF</sequence>
<evidence type="ECO:0000256" key="1">
    <source>
        <dbReference type="SAM" id="Phobius"/>
    </source>
</evidence>
<gene>
    <name evidence="2" type="ORF">ACFO3D_05935</name>
</gene>
<comment type="caution">
    <text evidence="2">The sequence shown here is derived from an EMBL/GenBank/DDBJ whole genome shotgun (WGS) entry which is preliminary data.</text>
</comment>
<keyword evidence="1" id="KW-0812">Transmembrane</keyword>
<organism evidence="2 3">
    <name type="scientific">Virgibacillus kekensis</name>
    <dbReference type="NCBI Taxonomy" id="202261"/>
    <lineage>
        <taxon>Bacteria</taxon>
        <taxon>Bacillati</taxon>
        <taxon>Bacillota</taxon>
        <taxon>Bacilli</taxon>
        <taxon>Bacillales</taxon>
        <taxon>Bacillaceae</taxon>
        <taxon>Virgibacillus</taxon>
    </lineage>
</organism>
<proteinExistence type="predicted"/>
<keyword evidence="1" id="KW-0472">Membrane</keyword>